<evidence type="ECO:0000313" key="1">
    <source>
        <dbReference type="EMBL" id="EAU64561.1"/>
    </source>
</evidence>
<evidence type="ECO:0000313" key="2">
    <source>
        <dbReference type="Proteomes" id="UP000032702"/>
    </source>
</evidence>
<sequence>MVRARRDQSGGKGVNAMLSAVRKLLASTLTRKMMAAVVFALAEHLRERVRHGP</sequence>
<dbReference type="EMBL" id="AAMD01000112">
    <property type="protein sequence ID" value="EAU64561.1"/>
    <property type="molecule type" value="Genomic_DNA"/>
</dbReference>
<accession>Q08VQ2</accession>
<protein>
    <submittedName>
        <fullName evidence="1">Uncharacterized protein</fullName>
    </submittedName>
</protein>
<reference evidence="1 2" key="1">
    <citation type="submission" date="2006-04" db="EMBL/GenBank/DDBJ databases">
        <authorList>
            <person name="Nierman W.C."/>
        </authorList>
    </citation>
    <scope>NUCLEOTIDE SEQUENCE [LARGE SCALE GENOMIC DNA]</scope>
    <source>
        <strain evidence="1 2">DW4/3-1</strain>
    </source>
</reference>
<proteinExistence type="predicted"/>
<organism evidence="1 2">
    <name type="scientific">Stigmatella aurantiaca (strain DW4/3-1)</name>
    <dbReference type="NCBI Taxonomy" id="378806"/>
    <lineage>
        <taxon>Bacteria</taxon>
        <taxon>Pseudomonadati</taxon>
        <taxon>Myxococcota</taxon>
        <taxon>Myxococcia</taxon>
        <taxon>Myxococcales</taxon>
        <taxon>Cystobacterineae</taxon>
        <taxon>Archangiaceae</taxon>
        <taxon>Stigmatella</taxon>
    </lineage>
</organism>
<dbReference type="AlphaFoldDB" id="Q08VQ2"/>
<comment type="caution">
    <text evidence="1">The sequence shown here is derived from an EMBL/GenBank/DDBJ whole genome shotgun (WGS) entry which is preliminary data.</text>
</comment>
<dbReference type="Proteomes" id="UP000032702">
    <property type="component" value="Unassembled WGS sequence"/>
</dbReference>
<name>Q08VQ2_STIAD</name>
<gene>
    <name evidence="1" type="ORF">STIAU_6287</name>
</gene>